<organism evidence="10 11">
    <name type="scientific">Streptomyces peucetius</name>
    <dbReference type="NCBI Taxonomy" id="1950"/>
    <lineage>
        <taxon>Bacteria</taxon>
        <taxon>Bacillati</taxon>
        <taxon>Actinomycetota</taxon>
        <taxon>Actinomycetes</taxon>
        <taxon>Kitasatosporales</taxon>
        <taxon>Streptomycetaceae</taxon>
        <taxon>Streptomyces</taxon>
    </lineage>
</organism>
<name>A0ABY6I9N8_STRPE</name>
<evidence type="ECO:0000256" key="7">
    <source>
        <dbReference type="SAM" id="MobiDB-lite"/>
    </source>
</evidence>
<evidence type="ECO:0000259" key="9">
    <source>
        <dbReference type="Pfam" id="PF02687"/>
    </source>
</evidence>
<feature type="transmembrane region" description="Helical" evidence="8">
    <location>
        <begin position="377"/>
        <end position="396"/>
    </location>
</feature>
<evidence type="ECO:0000256" key="5">
    <source>
        <dbReference type="ARBA" id="ARBA00023136"/>
    </source>
</evidence>
<evidence type="ECO:0000313" key="10">
    <source>
        <dbReference type="EMBL" id="UYQ63561.1"/>
    </source>
</evidence>
<dbReference type="RefSeq" id="WP_264245961.1">
    <property type="nucleotide sequence ID" value="NZ_CP107567.1"/>
</dbReference>
<protein>
    <submittedName>
        <fullName evidence="10">ABC transporter permease</fullName>
    </submittedName>
</protein>
<feature type="transmembrane region" description="Helical" evidence="8">
    <location>
        <begin position="202"/>
        <end position="223"/>
    </location>
</feature>
<keyword evidence="4 8" id="KW-1133">Transmembrane helix</keyword>
<gene>
    <name evidence="10" type="ORF">OGH68_20275</name>
</gene>
<comment type="subcellular location">
    <subcellularLocation>
        <location evidence="1">Cell membrane</location>
        <topology evidence="1">Multi-pass membrane protein</topology>
    </subcellularLocation>
</comment>
<feature type="transmembrane region" description="Helical" evidence="8">
    <location>
        <begin position="251"/>
        <end position="271"/>
    </location>
</feature>
<keyword evidence="5 8" id="KW-0472">Membrane</keyword>
<dbReference type="PANTHER" id="PTHR30572:SF4">
    <property type="entry name" value="ABC TRANSPORTER PERMEASE YTRF"/>
    <property type="match status" value="1"/>
</dbReference>
<evidence type="ECO:0000256" key="8">
    <source>
        <dbReference type="SAM" id="Phobius"/>
    </source>
</evidence>
<feature type="transmembrane region" description="Helical" evidence="8">
    <location>
        <begin position="330"/>
        <end position="349"/>
    </location>
</feature>
<proteinExistence type="inferred from homology"/>
<sequence length="732" mass="74119">MLTVAVASLWARRTTFVASFVALALGVGLLTAVGLGLASTFDAPRRAPKRFAASPVVVMGQDRLTVKVRRGPGTAEVSKPLAHPHPVDTALIRELRRLGPVALRGGRDAVGVDAAADAVRDVVGLRAQVLTRDDRRRADPGPERDAQALVTVNSLLGTAGGVSAFVSVFVVASTFAFAVALRRREFGLLRTAGATPGQLRRLLLTEALAVGALASAAGCALGARGAPVLARALVDGGVAPAWFTIRAGVTWPFHVAFWTGLVVASAGAWAASRRAGRVGPAEALREADVDTDVLPRGRLLTGLALAAAGAGLLLWGLATDPAELLKRKTYTTRPMLLITAAALLAPLLVRRVARLLPLPGATGMLVRENTVASVRRTAAVAAPVLVTVALAGSLIGSAESVTGARAAEAREATAAQLVVTGDRLRPPAAGDAAPELELRSATVSPSESAPAPELRGATVSPSASTAVFVREDNGTALVGFEARAVTDPAAFAELARLPVTAGELRDLDDRSIVVSEEWKDVEAGGTVDVWLGDGRPARLRVAAVVATGTGSNGAFVTAANAPAAPVDRIDVRAGAGVSLDAVAAELRHATGGTVRTVAEWAAATHPRTSPQTRLGLLVVLGIALVYTAIALAGTLLMATSARAGELTALRLAGATRAQVLRVVAGEALLAVAVGAVLGAAVTAVNLAGLGAALAALSAPVTVVVPWAIAGTALGACAAIAVLAATAGCRRTK</sequence>
<feature type="domain" description="ABC3 transporter permease C-terminal" evidence="9">
    <location>
        <begin position="618"/>
        <end position="726"/>
    </location>
</feature>
<dbReference type="InterPro" id="IPR003838">
    <property type="entry name" value="ABC3_permease_C"/>
</dbReference>
<accession>A0ABY6I9N8</accession>
<dbReference type="Pfam" id="PF02687">
    <property type="entry name" value="FtsX"/>
    <property type="match status" value="2"/>
</dbReference>
<dbReference type="InterPro" id="IPR050250">
    <property type="entry name" value="Macrolide_Exporter_MacB"/>
</dbReference>
<evidence type="ECO:0000256" key="4">
    <source>
        <dbReference type="ARBA" id="ARBA00022989"/>
    </source>
</evidence>
<feature type="region of interest" description="Disordered" evidence="7">
    <location>
        <begin position="424"/>
        <end position="460"/>
    </location>
</feature>
<evidence type="ECO:0000313" key="11">
    <source>
        <dbReference type="Proteomes" id="UP001163878"/>
    </source>
</evidence>
<feature type="transmembrane region" description="Helical" evidence="8">
    <location>
        <begin position="155"/>
        <end position="181"/>
    </location>
</feature>
<evidence type="ECO:0000256" key="1">
    <source>
        <dbReference type="ARBA" id="ARBA00004651"/>
    </source>
</evidence>
<feature type="domain" description="ABC3 transporter permease C-terminal" evidence="9">
    <location>
        <begin position="159"/>
        <end position="278"/>
    </location>
</feature>
<evidence type="ECO:0000256" key="2">
    <source>
        <dbReference type="ARBA" id="ARBA00022475"/>
    </source>
</evidence>
<feature type="transmembrane region" description="Helical" evidence="8">
    <location>
        <begin position="614"/>
        <end position="638"/>
    </location>
</feature>
<feature type="transmembrane region" description="Helical" evidence="8">
    <location>
        <begin position="703"/>
        <end position="726"/>
    </location>
</feature>
<feature type="transmembrane region" description="Helical" evidence="8">
    <location>
        <begin position="299"/>
        <end position="318"/>
    </location>
</feature>
<keyword evidence="11" id="KW-1185">Reference proteome</keyword>
<dbReference type="Proteomes" id="UP001163878">
    <property type="component" value="Chromosome"/>
</dbReference>
<dbReference type="EMBL" id="CP107567">
    <property type="protein sequence ID" value="UYQ63561.1"/>
    <property type="molecule type" value="Genomic_DNA"/>
</dbReference>
<keyword evidence="2" id="KW-1003">Cell membrane</keyword>
<dbReference type="PANTHER" id="PTHR30572">
    <property type="entry name" value="MEMBRANE COMPONENT OF TRANSPORTER-RELATED"/>
    <property type="match status" value="1"/>
</dbReference>
<feature type="transmembrane region" description="Helical" evidence="8">
    <location>
        <begin position="659"/>
        <end position="683"/>
    </location>
</feature>
<reference evidence="10" key="1">
    <citation type="submission" date="2022-10" db="EMBL/GenBank/DDBJ databases">
        <title>Cytochrome P450 Catalyzes Benzene Ring Formation in the Biosynthesis of Trialkyl-Substituted Aromatic Polyketides.</title>
        <authorList>
            <person name="Zhao E."/>
            <person name="Ge H."/>
        </authorList>
    </citation>
    <scope>NUCLEOTIDE SEQUENCE</scope>
    <source>
        <strain evidence="10">NA0869</strain>
    </source>
</reference>
<keyword evidence="3 8" id="KW-0812">Transmembrane</keyword>
<comment type="similarity">
    <text evidence="6">Belongs to the ABC-4 integral membrane protein family.</text>
</comment>
<evidence type="ECO:0000256" key="3">
    <source>
        <dbReference type="ARBA" id="ARBA00022692"/>
    </source>
</evidence>
<evidence type="ECO:0000256" key="6">
    <source>
        <dbReference type="ARBA" id="ARBA00038076"/>
    </source>
</evidence>